<dbReference type="GO" id="GO:0016747">
    <property type="term" value="F:acyltransferase activity, transferring groups other than amino-acyl groups"/>
    <property type="evidence" value="ECO:0007669"/>
    <property type="project" value="InterPro"/>
</dbReference>
<accession>A0A162ZBS6</accession>
<dbReference type="PANTHER" id="PTHR42791:SF1">
    <property type="entry name" value="N-ACETYLTRANSFERASE DOMAIN-CONTAINING PROTEIN"/>
    <property type="match status" value="1"/>
</dbReference>
<evidence type="ECO:0000259" key="1">
    <source>
        <dbReference type="PROSITE" id="PS51186"/>
    </source>
</evidence>
<dbReference type="SUPFAM" id="SSF55729">
    <property type="entry name" value="Acyl-CoA N-acyltransferases (Nat)"/>
    <property type="match status" value="1"/>
</dbReference>
<dbReference type="Pfam" id="PF13508">
    <property type="entry name" value="Acetyltransf_7"/>
    <property type="match status" value="1"/>
</dbReference>
<dbReference type="OrthoDB" id="5319888at2"/>
<dbReference type="PROSITE" id="PS51186">
    <property type="entry name" value="GNAT"/>
    <property type="match status" value="1"/>
</dbReference>
<feature type="domain" description="N-acetyltransferase" evidence="1">
    <location>
        <begin position="55"/>
        <end position="191"/>
    </location>
</feature>
<sequence length="195" mass="23109">MKKASFKHKEKVVAILSATFITETFPNSINFVVKQDHKREKRIRRLMKYQVNMALTFGDIFLSDNEKSCVLFLDSERKKTNLKTLLWEIELAIWCTGFRNAFRVLKREKILAKYHPKHPFLHLWIMGTSPSYKNKGLGTILLNEVLYFYGSSKPIYLETTTKSNRDFYTKLGFKIFHETHILNYPLYFLLKSKNQ</sequence>
<dbReference type="InterPro" id="IPR016181">
    <property type="entry name" value="Acyl_CoA_acyltransferase"/>
</dbReference>
<comment type="caution">
    <text evidence="2">The sequence shown here is derived from an EMBL/GenBank/DDBJ whole genome shotgun (WGS) entry which is preliminary data.</text>
</comment>
<dbReference type="Gene3D" id="3.40.630.30">
    <property type="match status" value="1"/>
</dbReference>
<gene>
    <name evidence="2" type="ORF">AWE51_08585</name>
</gene>
<evidence type="ECO:0000313" key="2">
    <source>
        <dbReference type="EMBL" id="KZS39698.1"/>
    </source>
</evidence>
<protein>
    <recommendedName>
        <fullName evidence="1">N-acetyltransferase domain-containing protein</fullName>
    </recommendedName>
</protein>
<dbReference type="PANTHER" id="PTHR42791">
    <property type="entry name" value="GNAT FAMILY ACETYLTRANSFERASE"/>
    <property type="match status" value="1"/>
</dbReference>
<dbReference type="AlphaFoldDB" id="A0A162ZBS6"/>
<dbReference type="STRING" id="1642818.AWE51_08585"/>
<name>A0A162ZBS6_9FLAO</name>
<dbReference type="RefSeq" id="WP_066315435.1">
    <property type="nucleotide sequence ID" value="NZ_LQRT01000024.1"/>
</dbReference>
<dbReference type="Proteomes" id="UP000076715">
    <property type="component" value="Unassembled WGS sequence"/>
</dbReference>
<dbReference type="InterPro" id="IPR052523">
    <property type="entry name" value="Trichothecene_AcTrans"/>
</dbReference>
<evidence type="ECO:0000313" key="3">
    <source>
        <dbReference type="Proteomes" id="UP000076715"/>
    </source>
</evidence>
<dbReference type="EMBL" id="LQRT01000024">
    <property type="protein sequence ID" value="KZS39698.1"/>
    <property type="molecule type" value="Genomic_DNA"/>
</dbReference>
<organism evidence="2 3">
    <name type="scientific">Aquimarina aggregata</name>
    <dbReference type="NCBI Taxonomy" id="1642818"/>
    <lineage>
        <taxon>Bacteria</taxon>
        <taxon>Pseudomonadati</taxon>
        <taxon>Bacteroidota</taxon>
        <taxon>Flavobacteriia</taxon>
        <taxon>Flavobacteriales</taxon>
        <taxon>Flavobacteriaceae</taxon>
        <taxon>Aquimarina</taxon>
    </lineage>
</organism>
<keyword evidence="3" id="KW-1185">Reference proteome</keyword>
<dbReference type="InterPro" id="IPR000182">
    <property type="entry name" value="GNAT_dom"/>
</dbReference>
<reference evidence="2 3" key="1">
    <citation type="submission" date="2016-01" db="EMBL/GenBank/DDBJ databases">
        <title>The draft genome sequence of Aquimarina sp. RZW4-3-2.</title>
        <authorList>
            <person name="Wang Y."/>
        </authorList>
    </citation>
    <scope>NUCLEOTIDE SEQUENCE [LARGE SCALE GENOMIC DNA]</scope>
    <source>
        <strain evidence="2 3">RZW4-3-2</strain>
    </source>
</reference>
<proteinExistence type="predicted"/>